<reference evidence="8" key="2">
    <citation type="submission" date="2020-05" db="UniProtKB">
        <authorList>
            <consortium name="EnsemblMetazoa"/>
        </authorList>
    </citation>
    <scope>IDENTIFICATION</scope>
    <source>
        <strain evidence="8">MINIMUS1</strain>
    </source>
</reference>
<dbReference type="InterPro" id="IPR022088">
    <property type="entry name" value="Intraflagellar_transp_cmplxB"/>
</dbReference>
<dbReference type="InterPro" id="IPR036388">
    <property type="entry name" value="WH-like_DNA-bd_sf"/>
</dbReference>
<evidence type="ECO:0000256" key="4">
    <source>
        <dbReference type="ARBA" id="ARBA00023306"/>
    </source>
</evidence>
<dbReference type="PANTHER" id="PTHR10763:SF26">
    <property type="entry name" value="CELL DIVISION CONTROL PROTEIN 6 HOMOLOG"/>
    <property type="match status" value="1"/>
</dbReference>
<evidence type="ECO:0000259" key="7">
    <source>
        <dbReference type="SMART" id="SM01074"/>
    </source>
</evidence>
<comment type="similarity">
    <text evidence="1">Belongs to the CDC6/cdc18 family.</text>
</comment>
<dbReference type="SMART" id="SM01074">
    <property type="entry name" value="Cdc6_C"/>
    <property type="match status" value="1"/>
</dbReference>
<dbReference type="GO" id="GO:0042073">
    <property type="term" value="P:intraciliary transport"/>
    <property type="evidence" value="ECO:0007669"/>
    <property type="project" value="InterPro"/>
</dbReference>
<sequence length="778" mass="87786">MHRRTRLSLRSSSINDKENDNEHAQLPTTPRKRRSKVPIAAQAEELDEECVMKSPKQVTRGFQRLSDVEEFGNGSQKVAATDVMGKLPEREKEYDELVSYVENVLSADGSGSLYISGPPGTGKTATLQRILNHQSFVKKLKPVYINCTSIKSVGSIYKKITEELDLKVSGTTEKAYQAAIEAYLQRKHKTIMLVLDEIDQLSSSKQTILYSIFEWPVQPTARLILIGIANALDLTDRLLARLQARCELKPHLIQFLPYTKQQIVTILKSSLEETNSLARFPEAALGLLAAKVASTSGDIRRALFIARRLVESAKKEDRKGNLTTPTVVSMGHVMTVLKQVYGASQTLANDLEEGFPLQQKLLICSLMLLLKHGKNKDITVGKLHDVYKTICTKRNIQAVDQTEFIGLCSLVETRGIVRLQGKKEPRMHRVCLQWDEEEKIPPMDLYDEMYEIKNGREIDDSPPPDLDVSGSLQFINQEDDEDDEEDHPDGREQRKESFNESHPMSLLEEGTKVGRVGAEPNSKREQLRKNDSLTDSSASMSDDEKEPVKKLVEEKEFNPKLYENIDAPGEVKDLFQYISRYTPQRIAIEFKLKIFIPEFIPAVGDIDAFLKVCPPGPVSEKKSNKLNGHIQNLGLMILDEPCGDQSDSVLLQMKLRSIFTKPIETPSAIVRNARDIDRWITEIQALRASQSIQSVNTQKQSIVNIDSLMSEWPEEMERTLDTLGFPSAKLDCGLTSYIKIICNIFDIPLPASENQADYIYALYNLFNLFLAIKQQNSL</sequence>
<dbReference type="Pfam" id="PF09079">
    <property type="entry name" value="WHD_Cdc6"/>
    <property type="match status" value="1"/>
</dbReference>
<dbReference type="InterPro" id="IPR050311">
    <property type="entry name" value="ORC1/CDC6"/>
</dbReference>
<dbReference type="GO" id="GO:0051301">
    <property type="term" value="P:cell division"/>
    <property type="evidence" value="ECO:0007669"/>
    <property type="project" value="UniProtKB-KW"/>
</dbReference>
<evidence type="ECO:0000259" key="6">
    <source>
        <dbReference type="SMART" id="SM00382"/>
    </source>
</evidence>
<dbReference type="Pfam" id="PF13401">
    <property type="entry name" value="AAA_22"/>
    <property type="match status" value="1"/>
</dbReference>
<dbReference type="Gene3D" id="3.40.50.300">
    <property type="entry name" value="P-loop containing nucleotide triphosphate hydrolases"/>
    <property type="match status" value="1"/>
</dbReference>
<keyword evidence="4" id="KW-0131">Cell cycle</keyword>
<dbReference type="GO" id="GO:0005634">
    <property type="term" value="C:nucleus"/>
    <property type="evidence" value="ECO:0007669"/>
    <property type="project" value="TreeGrafter"/>
</dbReference>
<dbReference type="VEuPathDB" id="VectorBase:AMIN007341"/>
<dbReference type="CDD" id="cd08768">
    <property type="entry name" value="Cdc6_C"/>
    <property type="match status" value="1"/>
</dbReference>
<keyword evidence="2" id="KW-0132">Cell division</keyword>
<dbReference type="GO" id="GO:0003688">
    <property type="term" value="F:DNA replication origin binding"/>
    <property type="evidence" value="ECO:0007669"/>
    <property type="project" value="TreeGrafter"/>
</dbReference>
<dbReference type="FunFam" id="1.10.10.10:FF:000265">
    <property type="entry name" value="Cell division control protein"/>
    <property type="match status" value="1"/>
</dbReference>
<dbReference type="InterPro" id="IPR003593">
    <property type="entry name" value="AAA+_ATPase"/>
</dbReference>
<dbReference type="GO" id="GO:0033314">
    <property type="term" value="P:mitotic DNA replication checkpoint signaling"/>
    <property type="evidence" value="ECO:0007669"/>
    <property type="project" value="TreeGrafter"/>
</dbReference>
<feature type="domain" description="Cdc6 C-terminal" evidence="7">
    <location>
        <begin position="363"/>
        <end position="440"/>
    </location>
</feature>
<feature type="compositionally biased region" description="Acidic residues" evidence="5">
    <location>
        <begin position="477"/>
        <end position="487"/>
    </location>
</feature>
<evidence type="ECO:0000313" key="9">
    <source>
        <dbReference type="Proteomes" id="UP000075920"/>
    </source>
</evidence>
<name>A0A182WAG3_9DIPT</name>
<dbReference type="InterPro" id="IPR049945">
    <property type="entry name" value="AAA_22"/>
</dbReference>
<evidence type="ECO:0000256" key="5">
    <source>
        <dbReference type="SAM" id="MobiDB-lite"/>
    </source>
</evidence>
<organism evidence="8 9">
    <name type="scientific">Anopheles minimus</name>
    <dbReference type="NCBI Taxonomy" id="112268"/>
    <lineage>
        <taxon>Eukaryota</taxon>
        <taxon>Metazoa</taxon>
        <taxon>Ecdysozoa</taxon>
        <taxon>Arthropoda</taxon>
        <taxon>Hexapoda</taxon>
        <taxon>Insecta</taxon>
        <taxon>Pterygota</taxon>
        <taxon>Neoptera</taxon>
        <taxon>Endopterygota</taxon>
        <taxon>Diptera</taxon>
        <taxon>Nematocera</taxon>
        <taxon>Culicoidea</taxon>
        <taxon>Culicidae</taxon>
        <taxon>Anophelinae</taxon>
        <taxon>Anopheles</taxon>
    </lineage>
</organism>
<dbReference type="Proteomes" id="UP000075920">
    <property type="component" value="Unassembled WGS sequence"/>
</dbReference>
<dbReference type="Pfam" id="PF12317">
    <property type="entry name" value="IFT46_B_C"/>
    <property type="match status" value="1"/>
</dbReference>
<feature type="domain" description="AAA+ ATPase" evidence="6">
    <location>
        <begin position="109"/>
        <end position="252"/>
    </location>
</feature>
<dbReference type="GO" id="GO:0005929">
    <property type="term" value="C:cilium"/>
    <property type="evidence" value="ECO:0007669"/>
    <property type="project" value="GOC"/>
</dbReference>
<dbReference type="PANTHER" id="PTHR10763">
    <property type="entry name" value="CELL DIVISION CONTROL PROTEIN 6-RELATED"/>
    <property type="match status" value="1"/>
</dbReference>
<dbReference type="SUPFAM" id="SSF46785">
    <property type="entry name" value="Winged helix' DNA-binding domain"/>
    <property type="match status" value="1"/>
</dbReference>
<evidence type="ECO:0000256" key="1">
    <source>
        <dbReference type="ARBA" id="ARBA00006184"/>
    </source>
</evidence>
<dbReference type="Gene3D" id="1.10.8.60">
    <property type="match status" value="1"/>
</dbReference>
<dbReference type="STRING" id="112268.A0A182WAG3"/>
<protein>
    <submittedName>
        <fullName evidence="8">Uncharacterized protein</fullName>
    </submittedName>
</protein>
<feature type="region of interest" description="Disordered" evidence="5">
    <location>
        <begin position="477"/>
        <end position="550"/>
    </location>
</feature>
<dbReference type="GO" id="GO:0016887">
    <property type="term" value="F:ATP hydrolysis activity"/>
    <property type="evidence" value="ECO:0007669"/>
    <property type="project" value="InterPro"/>
</dbReference>
<proteinExistence type="inferred from homology"/>
<evidence type="ECO:0000256" key="3">
    <source>
        <dbReference type="ARBA" id="ARBA00022705"/>
    </source>
</evidence>
<keyword evidence="9" id="KW-1185">Reference proteome</keyword>
<dbReference type="SUPFAM" id="SSF52540">
    <property type="entry name" value="P-loop containing nucleoside triphosphate hydrolases"/>
    <property type="match status" value="1"/>
</dbReference>
<feature type="region of interest" description="Disordered" evidence="5">
    <location>
        <begin position="1"/>
        <end position="36"/>
    </location>
</feature>
<dbReference type="Gene3D" id="1.10.10.10">
    <property type="entry name" value="Winged helix-like DNA-binding domain superfamily/Winged helix DNA-binding domain"/>
    <property type="match status" value="1"/>
</dbReference>
<dbReference type="CDD" id="cd00009">
    <property type="entry name" value="AAA"/>
    <property type="match status" value="1"/>
</dbReference>
<dbReference type="EnsemblMetazoa" id="AMIN007341-RA">
    <property type="protein sequence ID" value="AMIN007341-PA"/>
    <property type="gene ID" value="AMIN007341"/>
</dbReference>
<evidence type="ECO:0000256" key="2">
    <source>
        <dbReference type="ARBA" id="ARBA00022618"/>
    </source>
</evidence>
<dbReference type="GO" id="GO:0006270">
    <property type="term" value="P:DNA replication initiation"/>
    <property type="evidence" value="ECO:0007669"/>
    <property type="project" value="TreeGrafter"/>
</dbReference>
<dbReference type="InterPro" id="IPR036390">
    <property type="entry name" value="WH_DNA-bd_sf"/>
</dbReference>
<feature type="compositionally biased region" description="Basic and acidic residues" evidence="5">
    <location>
        <begin position="488"/>
        <end position="499"/>
    </location>
</feature>
<dbReference type="InterPro" id="IPR015163">
    <property type="entry name" value="Cdc6_C"/>
</dbReference>
<evidence type="ECO:0000313" key="8">
    <source>
        <dbReference type="EnsemblMetazoa" id="AMIN007341-PA"/>
    </source>
</evidence>
<dbReference type="FunFam" id="3.40.50.300:FF:000547">
    <property type="entry name" value="Cell division control protein"/>
    <property type="match status" value="1"/>
</dbReference>
<accession>A0A182WAG3</accession>
<reference evidence="9" key="1">
    <citation type="submission" date="2013-03" db="EMBL/GenBank/DDBJ databases">
        <title>The Genome Sequence of Anopheles minimus MINIMUS1.</title>
        <authorList>
            <consortium name="The Broad Institute Genomics Platform"/>
            <person name="Neafsey D.E."/>
            <person name="Walton C."/>
            <person name="Walker B."/>
            <person name="Young S.K."/>
            <person name="Zeng Q."/>
            <person name="Gargeya S."/>
            <person name="Fitzgerald M."/>
            <person name="Haas B."/>
            <person name="Abouelleil A."/>
            <person name="Allen A.W."/>
            <person name="Alvarado L."/>
            <person name="Arachchi H.M."/>
            <person name="Berlin A.M."/>
            <person name="Chapman S.B."/>
            <person name="Gainer-Dewar J."/>
            <person name="Goldberg J."/>
            <person name="Griggs A."/>
            <person name="Gujja S."/>
            <person name="Hansen M."/>
            <person name="Howarth C."/>
            <person name="Imamovic A."/>
            <person name="Ireland A."/>
            <person name="Larimer J."/>
            <person name="McCowan C."/>
            <person name="Murphy C."/>
            <person name="Pearson M."/>
            <person name="Poon T.W."/>
            <person name="Priest M."/>
            <person name="Roberts A."/>
            <person name="Saif S."/>
            <person name="Shea T."/>
            <person name="Sisk P."/>
            <person name="Sykes S."/>
            <person name="Wortman J."/>
            <person name="Nusbaum C."/>
            <person name="Birren B."/>
        </authorList>
    </citation>
    <scope>NUCLEOTIDE SEQUENCE [LARGE SCALE GENOMIC DNA]</scope>
    <source>
        <strain evidence="9">MINIMUS1</strain>
    </source>
</reference>
<dbReference type="InterPro" id="IPR027417">
    <property type="entry name" value="P-loop_NTPase"/>
</dbReference>
<dbReference type="AlphaFoldDB" id="A0A182WAG3"/>
<dbReference type="SMART" id="SM00382">
    <property type="entry name" value="AAA"/>
    <property type="match status" value="1"/>
</dbReference>
<keyword evidence="3" id="KW-0235">DNA replication</keyword>
<feature type="compositionally biased region" description="Basic and acidic residues" evidence="5">
    <location>
        <begin position="521"/>
        <end position="532"/>
    </location>
</feature>